<evidence type="ECO:0000313" key="2">
    <source>
        <dbReference type="Proteomes" id="UP000005384"/>
    </source>
</evidence>
<dbReference type="EMBL" id="ADLN01000028">
    <property type="protein sequence ID" value="EHI60287.1"/>
    <property type="molecule type" value="Genomic_DNA"/>
</dbReference>
<evidence type="ECO:0008006" key="3">
    <source>
        <dbReference type="Google" id="ProtNLM"/>
    </source>
</evidence>
<comment type="caution">
    <text evidence="1">The sequence shown here is derived from an EMBL/GenBank/DDBJ whole genome shotgun (WGS) entry which is preliminary data.</text>
</comment>
<protein>
    <recommendedName>
        <fullName evidence="3">Carrier domain-containing protein</fullName>
    </recommendedName>
</protein>
<proteinExistence type="predicted"/>
<keyword evidence="2" id="KW-1185">Reference proteome</keyword>
<dbReference type="Proteomes" id="UP000005384">
    <property type="component" value="Unassembled WGS sequence"/>
</dbReference>
<reference evidence="1 2" key="1">
    <citation type="submission" date="2011-08" db="EMBL/GenBank/DDBJ databases">
        <title>The Genome Sequence of Clostridium hathewayi WAL-18680.</title>
        <authorList>
            <consortium name="The Broad Institute Genome Sequencing Platform"/>
            <person name="Earl A."/>
            <person name="Ward D."/>
            <person name="Feldgarden M."/>
            <person name="Gevers D."/>
            <person name="Finegold S.M."/>
            <person name="Summanen P.H."/>
            <person name="Molitoris D.R."/>
            <person name="Song M."/>
            <person name="Daigneault M."/>
            <person name="Allen-Vercoe E."/>
            <person name="Young S.K."/>
            <person name="Zeng Q."/>
            <person name="Gargeya S."/>
            <person name="Fitzgerald M."/>
            <person name="Haas B."/>
            <person name="Abouelleil A."/>
            <person name="Alvarado L."/>
            <person name="Arachchi H.M."/>
            <person name="Berlin A."/>
            <person name="Brown A."/>
            <person name="Chapman S.B."/>
            <person name="Chen Z."/>
            <person name="Dunbar C."/>
            <person name="Freedman E."/>
            <person name="Gearin G."/>
            <person name="Gellesch M."/>
            <person name="Goldberg J."/>
            <person name="Griggs A."/>
            <person name="Gujja S."/>
            <person name="Heiman D."/>
            <person name="Howarth C."/>
            <person name="Larson L."/>
            <person name="Lui A."/>
            <person name="MacDonald P.J.P."/>
            <person name="Montmayeur A."/>
            <person name="Murphy C."/>
            <person name="Neiman D."/>
            <person name="Pearson M."/>
            <person name="Priest M."/>
            <person name="Roberts A."/>
            <person name="Saif S."/>
            <person name="Shea T."/>
            <person name="Shenoy N."/>
            <person name="Sisk P."/>
            <person name="Stolte C."/>
            <person name="Sykes S."/>
            <person name="Wortman J."/>
            <person name="Nusbaum C."/>
            <person name="Birren B."/>
        </authorList>
    </citation>
    <scope>NUCLEOTIDE SEQUENCE [LARGE SCALE GENOMIC DNA]</scope>
    <source>
        <strain evidence="1 2">WAL-18680</strain>
    </source>
</reference>
<organism evidence="1 2">
    <name type="scientific">Hungatella hathewayi WAL-18680</name>
    <dbReference type="NCBI Taxonomy" id="742737"/>
    <lineage>
        <taxon>Bacteria</taxon>
        <taxon>Bacillati</taxon>
        <taxon>Bacillota</taxon>
        <taxon>Clostridia</taxon>
        <taxon>Lachnospirales</taxon>
        <taxon>Lachnospiraceae</taxon>
        <taxon>Hungatella</taxon>
    </lineage>
</organism>
<evidence type="ECO:0000313" key="1">
    <source>
        <dbReference type="EMBL" id="EHI60287.1"/>
    </source>
</evidence>
<dbReference type="PATRIC" id="fig|742737.3.peg.1757"/>
<name>G5IE06_9FIRM</name>
<dbReference type="HOGENOM" id="CLU_1861692_0_0_9"/>
<accession>G5IE06</accession>
<gene>
    <name evidence="1" type="ORF">HMPREF9473_01733</name>
</gene>
<dbReference type="AlphaFoldDB" id="G5IE06"/>
<sequence length="154" mass="17683">MRVKEIKEGEVVMIVDELIRNNEKAALLLSEIKNLPREQLTVENLLPLLRQVVQLKLMTTDDTVTDLKKLIIQSIRLQDIRMQNLSKELIQQQLQKQDCHRTSLIAHKKVLLVLFLEQELGVTLSDDEAVDAWTIEELAKVLVLHLKGEGIHGH</sequence>